<dbReference type="EMBL" id="OFSM01000016">
    <property type="protein sequence ID" value="SOY30444.1"/>
    <property type="molecule type" value="Genomic_DNA"/>
</dbReference>
<dbReference type="Proteomes" id="UP000236311">
    <property type="component" value="Unassembled WGS sequence"/>
</dbReference>
<proteinExistence type="predicted"/>
<sequence length="86" mass="9959">MGYFKVILRNFAFSLQSADSGKDQQVLRQGPGFLIKRTLNSAVNGLCKKGYLILEQVPRTKNGKNKWLETYEILHRLYINHLLDFT</sequence>
<evidence type="ECO:0000313" key="1">
    <source>
        <dbReference type="EMBL" id="SOY30444.1"/>
    </source>
</evidence>
<evidence type="ECO:0000313" key="2">
    <source>
        <dbReference type="Proteomes" id="UP000236311"/>
    </source>
</evidence>
<keyword evidence="2" id="KW-1185">Reference proteome</keyword>
<protein>
    <submittedName>
        <fullName evidence="1">Uncharacterized protein</fullName>
    </submittedName>
</protein>
<dbReference type="AlphaFoldDB" id="A0A2K4ZIZ8"/>
<name>A0A2K4ZIZ8_9FIRM</name>
<reference evidence="1 2" key="1">
    <citation type="submission" date="2018-01" db="EMBL/GenBank/DDBJ databases">
        <authorList>
            <person name="Gaut B.S."/>
            <person name="Morton B.R."/>
            <person name="Clegg M.T."/>
            <person name="Duvall M.R."/>
        </authorList>
    </citation>
    <scope>NUCLEOTIDE SEQUENCE [LARGE SCALE GENOMIC DNA]</scope>
    <source>
        <strain evidence="1">GP69</strain>
    </source>
</reference>
<organism evidence="1 2">
    <name type="scientific">Acetatifactor muris</name>
    <dbReference type="NCBI Taxonomy" id="879566"/>
    <lineage>
        <taxon>Bacteria</taxon>
        <taxon>Bacillati</taxon>
        <taxon>Bacillota</taxon>
        <taxon>Clostridia</taxon>
        <taxon>Lachnospirales</taxon>
        <taxon>Lachnospiraceae</taxon>
        <taxon>Acetatifactor</taxon>
    </lineage>
</organism>
<gene>
    <name evidence="1" type="ORF">AMURIS_03171</name>
</gene>
<accession>A0A2K4ZIZ8</accession>